<dbReference type="STRING" id="1227454.C446_14314"/>
<sequence length="93" mass="9380">MAGFLDTIKLASVLVLAIPAALAGLELLFLRGRLLPGSVLLGLAGGLVVVQQRLTTPGDAPGIVARRLGTAVLGDGESADDGTTNAKNDDSRS</sequence>
<proteinExistence type="predicted"/>
<name>M0LIQ8_9EURY</name>
<dbReference type="Proteomes" id="UP000011607">
    <property type="component" value="Unassembled WGS sequence"/>
</dbReference>
<reference evidence="2 3" key="1">
    <citation type="journal article" date="2014" name="PLoS Genet.">
        <title>Phylogenetically driven sequencing of extremely halophilic archaea reveals strategies for static and dynamic osmo-response.</title>
        <authorList>
            <person name="Becker E.A."/>
            <person name="Seitzer P.M."/>
            <person name="Tritt A."/>
            <person name="Larsen D."/>
            <person name="Krusor M."/>
            <person name="Yao A.I."/>
            <person name="Wu D."/>
            <person name="Madern D."/>
            <person name="Eisen J.A."/>
            <person name="Darling A.E."/>
            <person name="Facciotti M.T."/>
        </authorList>
    </citation>
    <scope>NUCLEOTIDE SEQUENCE [LARGE SCALE GENOMIC DNA]</scope>
    <source>
        <strain evidence="2 3">JCM 10879</strain>
    </source>
</reference>
<dbReference type="eggNOG" id="arCOG08183">
    <property type="taxonomic scope" value="Archaea"/>
</dbReference>
<comment type="caution">
    <text evidence="2">The sequence shown here is derived from an EMBL/GenBank/DDBJ whole genome shotgun (WGS) entry which is preliminary data.</text>
</comment>
<organism evidence="2 3">
    <name type="scientific">Halobiforma nitratireducens JCM 10879</name>
    <dbReference type="NCBI Taxonomy" id="1227454"/>
    <lineage>
        <taxon>Archaea</taxon>
        <taxon>Methanobacteriati</taxon>
        <taxon>Methanobacteriota</taxon>
        <taxon>Stenosarchaea group</taxon>
        <taxon>Halobacteria</taxon>
        <taxon>Halobacteriales</taxon>
        <taxon>Natrialbaceae</taxon>
        <taxon>Halobiforma</taxon>
    </lineage>
</organism>
<accession>M0LIQ8</accession>
<feature type="region of interest" description="Disordered" evidence="1">
    <location>
        <begin position="73"/>
        <end position="93"/>
    </location>
</feature>
<keyword evidence="3" id="KW-1185">Reference proteome</keyword>
<protein>
    <submittedName>
        <fullName evidence="2">Uncharacterized protein</fullName>
    </submittedName>
</protein>
<evidence type="ECO:0000313" key="2">
    <source>
        <dbReference type="EMBL" id="EMA33411.1"/>
    </source>
</evidence>
<gene>
    <name evidence="2" type="ORF">C446_14314</name>
</gene>
<evidence type="ECO:0000313" key="3">
    <source>
        <dbReference type="Proteomes" id="UP000011607"/>
    </source>
</evidence>
<evidence type="ECO:0000256" key="1">
    <source>
        <dbReference type="SAM" id="MobiDB-lite"/>
    </source>
</evidence>
<dbReference type="RefSeq" id="WP_006673761.1">
    <property type="nucleotide sequence ID" value="NZ_AOMA01000142.1"/>
</dbReference>
<dbReference type="Pfam" id="PF24377">
    <property type="entry name" value="DUF7533"/>
    <property type="match status" value="1"/>
</dbReference>
<dbReference type="AlphaFoldDB" id="M0LIQ8"/>
<dbReference type="EMBL" id="AOMA01000142">
    <property type="protein sequence ID" value="EMA33411.1"/>
    <property type="molecule type" value="Genomic_DNA"/>
</dbReference>
<dbReference type="OrthoDB" id="157531at2157"/>
<dbReference type="InterPro" id="IPR055955">
    <property type="entry name" value="DUF7533"/>
</dbReference>